<evidence type="ECO:0000313" key="2">
    <source>
        <dbReference type="Proteomes" id="UP000324800"/>
    </source>
</evidence>
<reference evidence="1 2" key="1">
    <citation type="submission" date="2019-03" db="EMBL/GenBank/DDBJ databases">
        <title>Single cell metagenomics reveals metabolic interactions within the superorganism composed of flagellate Streblomastix strix and complex community of Bacteroidetes bacteria on its surface.</title>
        <authorList>
            <person name="Treitli S.C."/>
            <person name="Kolisko M."/>
            <person name="Husnik F."/>
            <person name="Keeling P."/>
            <person name="Hampl V."/>
        </authorList>
    </citation>
    <scope>NUCLEOTIDE SEQUENCE [LARGE SCALE GENOMIC DNA]</scope>
    <source>
        <strain evidence="1">ST1C</strain>
    </source>
</reference>
<protein>
    <submittedName>
        <fullName evidence="1">Uncharacterized protein</fullName>
    </submittedName>
</protein>
<accession>A0A5J4WF95</accession>
<organism evidence="1 2">
    <name type="scientific">Streblomastix strix</name>
    <dbReference type="NCBI Taxonomy" id="222440"/>
    <lineage>
        <taxon>Eukaryota</taxon>
        <taxon>Metamonada</taxon>
        <taxon>Preaxostyla</taxon>
        <taxon>Oxymonadida</taxon>
        <taxon>Streblomastigidae</taxon>
        <taxon>Streblomastix</taxon>
    </lineage>
</organism>
<comment type="caution">
    <text evidence="1">The sequence shown here is derived from an EMBL/GenBank/DDBJ whole genome shotgun (WGS) entry which is preliminary data.</text>
</comment>
<proteinExistence type="predicted"/>
<dbReference type="AlphaFoldDB" id="A0A5J4WF95"/>
<dbReference type="EMBL" id="SNRW01002169">
    <property type="protein sequence ID" value="KAA6393674.1"/>
    <property type="molecule type" value="Genomic_DNA"/>
</dbReference>
<sequence>MLWKSEHSLTMRKVHRSTFHHYLVPSSETVTNAMSRDEYRLFSIHREGSFTYRKKIEFLEWISDGRDETNLYLQNLKKRKLKKSEKDKLDTMKIKDILERILGVSLDQKDVNDDLQLIVDILGYIAWELVGNYKYYYYSL</sequence>
<evidence type="ECO:0000313" key="1">
    <source>
        <dbReference type="EMBL" id="KAA6393674.1"/>
    </source>
</evidence>
<dbReference type="Proteomes" id="UP000324800">
    <property type="component" value="Unassembled WGS sequence"/>
</dbReference>
<gene>
    <name evidence="1" type="ORF">EZS28_010800</name>
</gene>
<name>A0A5J4WF95_9EUKA</name>